<dbReference type="SUPFAM" id="SSF160104">
    <property type="entry name" value="Acetoacetate decarboxylase-like"/>
    <property type="match status" value="1"/>
</dbReference>
<accession>A0ABP8XSN1</accession>
<dbReference type="EMBL" id="BAABIC010000040">
    <property type="protein sequence ID" value="GAA4714084.1"/>
    <property type="molecule type" value="Genomic_DNA"/>
</dbReference>
<reference evidence="2" key="1">
    <citation type="journal article" date="2019" name="Int. J. Syst. Evol. Microbiol.">
        <title>The Global Catalogue of Microorganisms (GCM) 10K type strain sequencing project: providing services to taxonomists for standard genome sequencing and annotation.</title>
        <authorList>
            <consortium name="The Broad Institute Genomics Platform"/>
            <consortium name="The Broad Institute Genome Sequencing Center for Infectious Disease"/>
            <person name="Wu L."/>
            <person name="Ma J."/>
        </authorList>
    </citation>
    <scope>NUCLEOTIDE SEQUENCE [LARGE SCALE GENOMIC DNA]</scope>
    <source>
        <strain evidence="2">JCM 18055</strain>
    </source>
</reference>
<dbReference type="InterPro" id="IPR023375">
    <property type="entry name" value="ADC_dom_sf"/>
</dbReference>
<dbReference type="Pfam" id="PF06314">
    <property type="entry name" value="ADC"/>
    <property type="match status" value="1"/>
</dbReference>
<protein>
    <submittedName>
        <fullName evidence="1">Acetoacetate decarboxylase family protein</fullName>
    </submittedName>
</protein>
<dbReference type="Proteomes" id="UP001500325">
    <property type="component" value="Unassembled WGS sequence"/>
</dbReference>
<comment type="caution">
    <text evidence="1">The sequence shown here is derived from an EMBL/GenBank/DDBJ whole genome shotgun (WGS) entry which is preliminary data.</text>
</comment>
<sequence>MATKLDDGSWEVQGKRLTFPVHIGDAGAACAAYPVRAARAAALLEGTGLEPVAVAGWALAVLGLVDYRVNDLGTYDELALALPVLFRGRVGVHITQLPVTETFTMEAGRALWGLPKWLGRAELEIGGSRATGHLAHEGEHVLTAALSTLPFALPATVPGAVTAFARRGDVMLASPVRARLRGVRIGAAAGTLILGSGHPMADELRSLGLPRWPLLTAIVDHLAFDMDPAEELPL</sequence>
<proteinExistence type="predicted"/>
<evidence type="ECO:0000313" key="2">
    <source>
        <dbReference type="Proteomes" id="UP001500325"/>
    </source>
</evidence>
<name>A0ABP8XSN1_9PSEU</name>
<organism evidence="1 2">
    <name type="scientific">Pseudonocardia yuanmonensis</name>
    <dbReference type="NCBI Taxonomy" id="1095914"/>
    <lineage>
        <taxon>Bacteria</taxon>
        <taxon>Bacillati</taxon>
        <taxon>Actinomycetota</taxon>
        <taxon>Actinomycetes</taxon>
        <taxon>Pseudonocardiales</taxon>
        <taxon>Pseudonocardiaceae</taxon>
        <taxon>Pseudonocardia</taxon>
    </lineage>
</organism>
<dbReference type="InterPro" id="IPR010451">
    <property type="entry name" value="Acetoacetate_decarboxylase"/>
</dbReference>
<dbReference type="Gene3D" id="2.40.400.10">
    <property type="entry name" value="Acetoacetate decarboxylase-like"/>
    <property type="match status" value="1"/>
</dbReference>
<evidence type="ECO:0000313" key="1">
    <source>
        <dbReference type="EMBL" id="GAA4714084.1"/>
    </source>
</evidence>
<keyword evidence="2" id="KW-1185">Reference proteome</keyword>
<gene>
    <name evidence="1" type="ORF">GCM10023215_66530</name>
</gene>
<dbReference type="RefSeq" id="WP_345384798.1">
    <property type="nucleotide sequence ID" value="NZ_BAABIC010000040.1"/>
</dbReference>